<dbReference type="PANTHER" id="PTHR30055:SF234">
    <property type="entry name" value="HTH-TYPE TRANSCRIPTIONAL REGULATOR BETI"/>
    <property type="match status" value="1"/>
</dbReference>
<dbReference type="InterPro" id="IPR001647">
    <property type="entry name" value="HTH_TetR"/>
</dbReference>
<dbReference type="PRINTS" id="PR00455">
    <property type="entry name" value="HTHTETR"/>
</dbReference>
<evidence type="ECO:0000256" key="4">
    <source>
        <dbReference type="PROSITE-ProRule" id="PRU00335"/>
    </source>
</evidence>
<dbReference type="Gene3D" id="1.10.357.10">
    <property type="entry name" value="Tetracycline Repressor, domain 2"/>
    <property type="match status" value="2"/>
</dbReference>
<name>A0A365YG01_9MICC</name>
<evidence type="ECO:0000259" key="5">
    <source>
        <dbReference type="PROSITE" id="PS50977"/>
    </source>
</evidence>
<comment type="caution">
    <text evidence="6">The sequence shown here is derived from an EMBL/GenBank/DDBJ whole genome shotgun (WGS) entry which is preliminary data.</text>
</comment>
<reference evidence="6 7" key="1">
    <citation type="submission" date="2018-01" db="EMBL/GenBank/DDBJ databases">
        <title>Glutamicibacter soli strain NHPC-3 Whole genome sequence and assembly.</title>
        <authorList>
            <person name="Choudhury P."/>
            <person name="Gupta D."/>
            <person name="Sengupta K."/>
            <person name="Jawed A."/>
            <person name="Sultana N."/>
            <person name="Saha P."/>
        </authorList>
    </citation>
    <scope>NUCLEOTIDE SEQUENCE [LARGE SCALE GENOMIC DNA]</scope>
    <source>
        <strain evidence="6 7">NHPC-3</strain>
    </source>
</reference>
<accession>A0A365YG01</accession>
<dbReference type="PROSITE" id="PS50977">
    <property type="entry name" value="HTH_TETR_2"/>
    <property type="match status" value="2"/>
</dbReference>
<evidence type="ECO:0000256" key="2">
    <source>
        <dbReference type="ARBA" id="ARBA00023125"/>
    </source>
</evidence>
<dbReference type="EMBL" id="POAF01000004">
    <property type="protein sequence ID" value="RBM01210.1"/>
    <property type="molecule type" value="Genomic_DNA"/>
</dbReference>
<organism evidence="6 7">
    <name type="scientific">Glutamicibacter soli</name>
    <dbReference type="NCBI Taxonomy" id="453836"/>
    <lineage>
        <taxon>Bacteria</taxon>
        <taxon>Bacillati</taxon>
        <taxon>Actinomycetota</taxon>
        <taxon>Actinomycetes</taxon>
        <taxon>Micrococcales</taxon>
        <taxon>Micrococcaceae</taxon>
        <taxon>Glutamicibacter</taxon>
    </lineage>
</organism>
<keyword evidence="1" id="KW-0805">Transcription regulation</keyword>
<evidence type="ECO:0000256" key="1">
    <source>
        <dbReference type="ARBA" id="ARBA00023015"/>
    </source>
</evidence>
<dbReference type="RefSeq" id="WP_113607378.1">
    <property type="nucleotide sequence ID" value="NZ_POAF01000004.1"/>
</dbReference>
<dbReference type="InterPro" id="IPR050109">
    <property type="entry name" value="HTH-type_TetR-like_transc_reg"/>
</dbReference>
<dbReference type="SUPFAM" id="SSF46689">
    <property type="entry name" value="Homeodomain-like"/>
    <property type="match status" value="2"/>
</dbReference>
<feature type="domain" description="HTH tetR-type" evidence="5">
    <location>
        <begin position="14"/>
        <end position="74"/>
    </location>
</feature>
<keyword evidence="3" id="KW-0804">Transcription</keyword>
<dbReference type="Proteomes" id="UP000252167">
    <property type="component" value="Unassembled WGS sequence"/>
</dbReference>
<feature type="domain" description="HTH tetR-type" evidence="5">
    <location>
        <begin position="235"/>
        <end position="295"/>
    </location>
</feature>
<evidence type="ECO:0000313" key="7">
    <source>
        <dbReference type="Proteomes" id="UP000252167"/>
    </source>
</evidence>
<evidence type="ECO:0000313" key="6">
    <source>
        <dbReference type="EMBL" id="RBM01210.1"/>
    </source>
</evidence>
<dbReference type="GO" id="GO:0000976">
    <property type="term" value="F:transcription cis-regulatory region binding"/>
    <property type="evidence" value="ECO:0007669"/>
    <property type="project" value="TreeGrafter"/>
</dbReference>
<dbReference type="PANTHER" id="PTHR30055">
    <property type="entry name" value="HTH-TYPE TRANSCRIPTIONAL REGULATOR RUTR"/>
    <property type="match status" value="1"/>
</dbReference>
<feature type="DNA-binding region" description="H-T-H motif" evidence="4">
    <location>
        <begin position="37"/>
        <end position="56"/>
    </location>
</feature>
<dbReference type="Pfam" id="PF00440">
    <property type="entry name" value="TetR_N"/>
    <property type="match status" value="2"/>
</dbReference>
<proteinExistence type="predicted"/>
<dbReference type="AlphaFoldDB" id="A0A365YG01"/>
<dbReference type="InterPro" id="IPR009057">
    <property type="entry name" value="Homeodomain-like_sf"/>
</dbReference>
<protein>
    <recommendedName>
        <fullName evidence="5">HTH tetR-type domain-containing protein</fullName>
    </recommendedName>
</protein>
<keyword evidence="2 4" id="KW-0238">DNA-binding</keyword>
<evidence type="ECO:0000256" key="3">
    <source>
        <dbReference type="ARBA" id="ARBA00023163"/>
    </source>
</evidence>
<keyword evidence="7" id="KW-1185">Reference proteome</keyword>
<dbReference type="GO" id="GO:0003700">
    <property type="term" value="F:DNA-binding transcription factor activity"/>
    <property type="evidence" value="ECO:0007669"/>
    <property type="project" value="TreeGrafter"/>
</dbReference>
<feature type="DNA-binding region" description="H-T-H motif" evidence="4">
    <location>
        <begin position="258"/>
        <end position="277"/>
    </location>
</feature>
<sequence>MAQRKTERKNLQGEETRTRILEKTMRLVAVHGYSGTSLSMVRRTCNVSASSIYWHYSGKDELVAAALEHAYRSQAQRLPNWLDTPPSSSRAHDLYSQLMHSPNGEGEMGYWRVGLQLALTKPEEPIPARDRFLQIRAEAIEWTADWWERTLPENMPQRRDAARLMGNFTVAERESSFLKLRGPRTTDTARLTRMIAAALDTVAEQLPVLAETHDLTPSTPTPPQMAVLVSAEDAESGREALLRAAQEVIGQSGYDGVSISKVCERAGLPASSLYWSFKDKDELLSTVISNACAGWKQLREKEFALPPGEHWAEQIRSFILPSLKGSEHGQSAVPMSLLLLLQRAEHVHAGRSELEGVLQETFEATVEWFAALLGSAAGPQRRHAQDVAICLFRMLDGMLIGRRVDDQFYDPQLLATLISNAIVQIAQRDAQAA</sequence>
<gene>
    <name evidence="6" type="ORF">C1H84_10580</name>
</gene>